<keyword evidence="2" id="KW-0503">Monooxygenase</keyword>
<dbReference type="PROSITE" id="PS51725">
    <property type="entry name" value="ABM"/>
    <property type="match status" value="1"/>
</dbReference>
<dbReference type="SUPFAM" id="SSF54909">
    <property type="entry name" value="Dimeric alpha+beta barrel"/>
    <property type="match status" value="1"/>
</dbReference>
<keyword evidence="3" id="KW-1185">Reference proteome</keyword>
<dbReference type="InterPro" id="IPR007138">
    <property type="entry name" value="ABM_dom"/>
</dbReference>
<gene>
    <name evidence="2" type="ORF">SAMN05421548_10722</name>
</gene>
<dbReference type="AlphaFoldDB" id="A0A1G6LT83"/>
<dbReference type="Proteomes" id="UP000198908">
    <property type="component" value="Unassembled WGS sequence"/>
</dbReference>
<keyword evidence="2" id="KW-0560">Oxidoreductase</keyword>
<feature type="domain" description="ABM" evidence="1">
    <location>
        <begin position="2"/>
        <end position="95"/>
    </location>
</feature>
<sequence length="97" mass="11134">MVYEMAHITVSVGKNAEFEAGVAQALPLFHRARGCRGVELQRGVEEPNQYVLVVQWDTVEDHMVHFRESADFQEWRRLVGPYFEKPPVVGHTQVVVK</sequence>
<evidence type="ECO:0000313" key="3">
    <source>
        <dbReference type="Proteomes" id="UP000198908"/>
    </source>
</evidence>
<dbReference type="Pfam" id="PF03992">
    <property type="entry name" value="ABM"/>
    <property type="match status" value="1"/>
</dbReference>
<organism evidence="2 3">
    <name type="scientific">Paraburkholderia lycopersici</name>
    <dbReference type="NCBI Taxonomy" id="416944"/>
    <lineage>
        <taxon>Bacteria</taxon>
        <taxon>Pseudomonadati</taxon>
        <taxon>Pseudomonadota</taxon>
        <taxon>Betaproteobacteria</taxon>
        <taxon>Burkholderiales</taxon>
        <taxon>Burkholderiaceae</taxon>
        <taxon>Paraburkholderia</taxon>
    </lineage>
</organism>
<proteinExistence type="predicted"/>
<evidence type="ECO:0000313" key="2">
    <source>
        <dbReference type="EMBL" id="SDC45965.1"/>
    </source>
</evidence>
<name>A0A1G6LT83_9BURK</name>
<dbReference type="RefSeq" id="WP_176928994.1">
    <property type="nucleotide sequence ID" value="NZ_FMYQ01000007.1"/>
</dbReference>
<dbReference type="STRING" id="416944.SAMN05421548_10722"/>
<dbReference type="Gene3D" id="3.30.70.100">
    <property type="match status" value="1"/>
</dbReference>
<dbReference type="EMBL" id="FMYQ01000007">
    <property type="protein sequence ID" value="SDC45965.1"/>
    <property type="molecule type" value="Genomic_DNA"/>
</dbReference>
<dbReference type="GO" id="GO:0004497">
    <property type="term" value="F:monooxygenase activity"/>
    <property type="evidence" value="ECO:0007669"/>
    <property type="project" value="UniProtKB-KW"/>
</dbReference>
<evidence type="ECO:0000259" key="1">
    <source>
        <dbReference type="PROSITE" id="PS51725"/>
    </source>
</evidence>
<dbReference type="InterPro" id="IPR011008">
    <property type="entry name" value="Dimeric_a/b-barrel"/>
</dbReference>
<accession>A0A1G6LT83</accession>
<protein>
    <submittedName>
        <fullName evidence="2">Heme-degrading monooxygenase HmoA</fullName>
    </submittedName>
</protein>
<reference evidence="3" key="1">
    <citation type="submission" date="2016-09" db="EMBL/GenBank/DDBJ databases">
        <authorList>
            <person name="Varghese N."/>
            <person name="Submissions S."/>
        </authorList>
    </citation>
    <scope>NUCLEOTIDE SEQUENCE [LARGE SCALE GENOMIC DNA]</scope>
    <source>
        <strain evidence="3">TNe-862</strain>
    </source>
</reference>